<evidence type="ECO:0000313" key="2">
    <source>
        <dbReference type="EMBL" id="GGI23770.1"/>
    </source>
</evidence>
<sequence length="135" mass="14507">MKKLLGIFLLMCGTLTITMAQKLSIGKVPSAVKTTFVKNHPGVKANWEMEKTNFEAGFNLNGKETSEVYSTAGSLLETEVSIQSSELPAAVLAKLKGMKISEVAKITKADGKVNYEAEVKGKDLLFDANGNAIKP</sequence>
<protein>
    <recommendedName>
        <fullName evidence="4">Beta-lactamase-inhibitor-like PepSY-like domain-containing protein</fullName>
    </recommendedName>
</protein>
<name>A0ABQ2BE06_9SPHI</name>
<organism evidence="2 3">
    <name type="scientific">Pedobacter mendelii</name>
    <dbReference type="NCBI Taxonomy" id="1908240"/>
    <lineage>
        <taxon>Bacteria</taxon>
        <taxon>Pseudomonadati</taxon>
        <taxon>Bacteroidota</taxon>
        <taxon>Sphingobacteriia</taxon>
        <taxon>Sphingobacteriales</taxon>
        <taxon>Sphingobacteriaceae</taxon>
        <taxon>Pedobacter</taxon>
    </lineage>
</organism>
<evidence type="ECO:0000256" key="1">
    <source>
        <dbReference type="SAM" id="SignalP"/>
    </source>
</evidence>
<dbReference type="SUPFAM" id="SSF160574">
    <property type="entry name" value="BT0923-like"/>
    <property type="match status" value="1"/>
</dbReference>
<dbReference type="Gene3D" id="3.10.450.360">
    <property type="match status" value="1"/>
</dbReference>
<feature type="signal peptide" evidence="1">
    <location>
        <begin position="1"/>
        <end position="20"/>
    </location>
</feature>
<accession>A0ABQ2BE06</accession>
<comment type="caution">
    <text evidence="2">The sequence shown here is derived from an EMBL/GenBank/DDBJ whole genome shotgun (WGS) entry which is preliminary data.</text>
</comment>
<dbReference type="Proteomes" id="UP000645390">
    <property type="component" value="Unassembled WGS sequence"/>
</dbReference>
<keyword evidence="1" id="KW-0732">Signal</keyword>
<dbReference type="EMBL" id="BMDJ01000002">
    <property type="protein sequence ID" value="GGI23770.1"/>
    <property type="molecule type" value="Genomic_DNA"/>
</dbReference>
<evidence type="ECO:0000313" key="3">
    <source>
        <dbReference type="Proteomes" id="UP000645390"/>
    </source>
</evidence>
<feature type="chain" id="PRO_5047281456" description="Beta-lactamase-inhibitor-like PepSY-like domain-containing protein" evidence="1">
    <location>
        <begin position="21"/>
        <end position="135"/>
    </location>
</feature>
<reference evidence="3" key="1">
    <citation type="journal article" date="2019" name="Int. J. Syst. Evol. Microbiol.">
        <title>The Global Catalogue of Microorganisms (GCM) 10K type strain sequencing project: providing services to taxonomists for standard genome sequencing and annotation.</title>
        <authorList>
            <consortium name="The Broad Institute Genomics Platform"/>
            <consortium name="The Broad Institute Genome Sequencing Center for Infectious Disease"/>
            <person name="Wu L."/>
            <person name="Ma J."/>
        </authorList>
    </citation>
    <scope>NUCLEOTIDE SEQUENCE [LARGE SCALE GENOMIC DNA]</scope>
    <source>
        <strain evidence="3">CCM 8939</strain>
    </source>
</reference>
<gene>
    <name evidence="2" type="ORF">GCM10008119_09320</name>
</gene>
<proteinExistence type="predicted"/>
<keyword evidence="3" id="KW-1185">Reference proteome</keyword>
<dbReference type="RefSeq" id="WP_188412095.1">
    <property type="nucleotide sequence ID" value="NZ_BMDJ01000002.1"/>
</dbReference>
<evidence type="ECO:0008006" key="4">
    <source>
        <dbReference type="Google" id="ProtNLM"/>
    </source>
</evidence>